<dbReference type="Proteomes" id="UP001150942">
    <property type="component" value="Unassembled WGS sequence"/>
</dbReference>
<organism evidence="1 2">
    <name type="scientific">Penicillium cf. viridicatum</name>
    <dbReference type="NCBI Taxonomy" id="2972119"/>
    <lineage>
        <taxon>Eukaryota</taxon>
        <taxon>Fungi</taxon>
        <taxon>Dikarya</taxon>
        <taxon>Ascomycota</taxon>
        <taxon>Pezizomycotina</taxon>
        <taxon>Eurotiomycetes</taxon>
        <taxon>Eurotiomycetidae</taxon>
        <taxon>Eurotiales</taxon>
        <taxon>Aspergillaceae</taxon>
        <taxon>Penicillium</taxon>
    </lineage>
</organism>
<comment type="caution">
    <text evidence="1">The sequence shown here is derived from an EMBL/GenBank/DDBJ whole genome shotgun (WGS) entry which is preliminary data.</text>
</comment>
<protein>
    <submittedName>
        <fullName evidence="1">Uncharacterized protein</fullName>
    </submittedName>
</protein>
<sequence length="98" mass="11989">MTSRTDQPEWEEPDYGRYDIRGFGPARVERWRKNYLKEENERRGRIEEHWEWRQKVGTLPVGVSAPRPTLLGMFDLRYPQATCDLREAKHWYDEYEEK</sequence>
<dbReference type="AlphaFoldDB" id="A0A9W9JAM2"/>
<reference evidence="1" key="1">
    <citation type="submission" date="2022-11" db="EMBL/GenBank/DDBJ databases">
        <authorList>
            <person name="Petersen C."/>
        </authorList>
    </citation>
    <scope>NUCLEOTIDE SEQUENCE</scope>
    <source>
        <strain evidence="1">IBT 20477</strain>
    </source>
</reference>
<name>A0A9W9JAM2_9EURO</name>
<keyword evidence="2" id="KW-1185">Reference proteome</keyword>
<evidence type="ECO:0000313" key="1">
    <source>
        <dbReference type="EMBL" id="KAJ5193415.1"/>
    </source>
</evidence>
<reference evidence="1" key="2">
    <citation type="journal article" date="2023" name="IMA Fungus">
        <title>Comparative genomic study of the Penicillium genus elucidates a diverse pangenome and 15 lateral gene transfer events.</title>
        <authorList>
            <person name="Petersen C."/>
            <person name="Sorensen T."/>
            <person name="Nielsen M.R."/>
            <person name="Sondergaard T.E."/>
            <person name="Sorensen J.L."/>
            <person name="Fitzpatrick D.A."/>
            <person name="Frisvad J.C."/>
            <person name="Nielsen K.L."/>
        </authorList>
    </citation>
    <scope>NUCLEOTIDE SEQUENCE</scope>
    <source>
        <strain evidence="1">IBT 20477</strain>
    </source>
</reference>
<evidence type="ECO:0000313" key="2">
    <source>
        <dbReference type="Proteomes" id="UP001150942"/>
    </source>
</evidence>
<accession>A0A9W9JAM2</accession>
<gene>
    <name evidence="1" type="ORF">N7449_009557</name>
</gene>
<dbReference type="EMBL" id="JAPQKQ010000006">
    <property type="protein sequence ID" value="KAJ5193415.1"/>
    <property type="molecule type" value="Genomic_DNA"/>
</dbReference>
<proteinExistence type="predicted"/>